<accession>A0A0K9Q3N7</accession>
<dbReference type="EMBL" id="LFYR01000113">
    <property type="protein sequence ID" value="KMZ75903.1"/>
    <property type="molecule type" value="Genomic_DNA"/>
</dbReference>
<dbReference type="InterPro" id="IPR033872">
    <property type="entry name" value="nsLTP2"/>
</dbReference>
<evidence type="ECO:0000256" key="1">
    <source>
        <dbReference type="ARBA" id="ARBA00009707"/>
    </source>
</evidence>
<feature type="chain" id="PRO_5005528126" evidence="4">
    <location>
        <begin position="28"/>
        <end position="97"/>
    </location>
</feature>
<keyword evidence="2" id="KW-0813">Transport</keyword>
<dbReference type="SMART" id="SM00499">
    <property type="entry name" value="AAI"/>
    <property type="match status" value="1"/>
</dbReference>
<gene>
    <name evidence="6" type="ORF">ZOSMA_10G01720</name>
</gene>
<dbReference type="AlphaFoldDB" id="A0A0K9Q3N7"/>
<evidence type="ECO:0000259" key="5">
    <source>
        <dbReference type="SMART" id="SM00499"/>
    </source>
</evidence>
<sequence>MMKASPLVLSLAIFMLLLSQLPVPAVATICSVSKLMPCAAAVYGSGKPSRLCCTTLRRQQPCFCSYINNPRYRAHIKHRQAKKILKECRLHFPKCGH</sequence>
<evidence type="ECO:0000256" key="4">
    <source>
        <dbReference type="SAM" id="SignalP"/>
    </source>
</evidence>
<dbReference type="GO" id="GO:0006869">
    <property type="term" value="P:lipid transport"/>
    <property type="evidence" value="ECO:0007669"/>
    <property type="project" value="InterPro"/>
</dbReference>
<dbReference type="PANTHER" id="PTHR33214:SF69">
    <property type="entry name" value="BIFUNCTIONAL INHIBITOR_LIPID-TRANSFER PROTEIN_SEED STORAGE 2S ALBUMIN SUPERFAMILY PROTEIN"/>
    <property type="match status" value="1"/>
</dbReference>
<comment type="similarity">
    <text evidence="1">Belongs to the plant LTP family. B11E subfamily.</text>
</comment>
<proteinExistence type="inferred from homology"/>
<evidence type="ECO:0000313" key="6">
    <source>
        <dbReference type="EMBL" id="KMZ75903.1"/>
    </source>
</evidence>
<reference evidence="7" key="1">
    <citation type="journal article" date="2016" name="Nature">
        <title>The genome of the seagrass Zostera marina reveals angiosperm adaptation to the sea.</title>
        <authorList>
            <person name="Olsen J.L."/>
            <person name="Rouze P."/>
            <person name="Verhelst B."/>
            <person name="Lin Y.-C."/>
            <person name="Bayer T."/>
            <person name="Collen J."/>
            <person name="Dattolo E."/>
            <person name="De Paoli E."/>
            <person name="Dittami S."/>
            <person name="Maumus F."/>
            <person name="Michel G."/>
            <person name="Kersting A."/>
            <person name="Lauritano C."/>
            <person name="Lohaus R."/>
            <person name="Toepel M."/>
            <person name="Tonon T."/>
            <person name="Vanneste K."/>
            <person name="Amirebrahimi M."/>
            <person name="Brakel J."/>
            <person name="Bostroem C."/>
            <person name="Chovatia M."/>
            <person name="Grimwood J."/>
            <person name="Jenkins J.W."/>
            <person name="Jueterbock A."/>
            <person name="Mraz A."/>
            <person name="Stam W.T."/>
            <person name="Tice H."/>
            <person name="Bornberg-Bauer E."/>
            <person name="Green P.J."/>
            <person name="Pearson G.A."/>
            <person name="Procaccini G."/>
            <person name="Duarte C.M."/>
            <person name="Schmutz J."/>
            <person name="Reusch T.B.H."/>
            <person name="Van de Peer Y."/>
        </authorList>
    </citation>
    <scope>NUCLEOTIDE SEQUENCE [LARGE SCALE GENOMIC DNA]</scope>
    <source>
        <strain evidence="7">cv. Finnish</strain>
    </source>
</reference>
<organism evidence="6 7">
    <name type="scientific">Zostera marina</name>
    <name type="common">Eelgrass</name>
    <dbReference type="NCBI Taxonomy" id="29655"/>
    <lineage>
        <taxon>Eukaryota</taxon>
        <taxon>Viridiplantae</taxon>
        <taxon>Streptophyta</taxon>
        <taxon>Embryophyta</taxon>
        <taxon>Tracheophyta</taxon>
        <taxon>Spermatophyta</taxon>
        <taxon>Magnoliopsida</taxon>
        <taxon>Liliopsida</taxon>
        <taxon>Zosteraceae</taxon>
        <taxon>Zostera</taxon>
    </lineage>
</organism>
<feature type="signal peptide" evidence="4">
    <location>
        <begin position="1"/>
        <end position="27"/>
    </location>
</feature>
<dbReference type="SUPFAM" id="SSF47699">
    <property type="entry name" value="Bifunctional inhibitor/lipid-transfer protein/seed storage 2S albumin"/>
    <property type="match status" value="1"/>
</dbReference>
<comment type="caution">
    <text evidence="6">The sequence shown here is derived from an EMBL/GenBank/DDBJ whole genome shotgun (WGS) entry which is preliminary data.</text>
</comment>
<dbReference type="InterPro" id="IPR036312">
    <property type="entry name" value="Bifun_inhib/LTP/seed_sf"/>
</dbReference>
<evidence type="ECO:0000313" key="7">
    <source>
        <dbReference type="Proteomes" id="UP000036987"/>
    </source>
</evidence>
<evidence type="ECO:0000256" key="3">
    <source>
        <dbReference type="ARBA" id="ARBA00023121"/>
    </source>
</evidence>
<keyword evidence="7" id="KW-1185">Reference proteome</keyword>
<dbReference type="OrthoDB" id="665742at2759"/>
<dbReference type="Gene3D" id="1.10.110.10">
    <property type="entry name" value="Plant lipid-transfer and hydrophobic proteins"/>
    <property type="match status" value="1"/>
</dbReference>
<dbReference type="Proteomes" id="UP000036987">
    <property type="component" value="Unassembled WGS sequence"/>
</dbReference>
<evidence type="ECO:0000256" key="2">
    <source>
        <dbReference type="ARBA" id="ARBA00022448"/>
    </source>
</evidence>
<dbReference type="GO" id="GO:0008289">
    <property type="term" value="F:lipid binding"/>
    <property type="evidence" value="ECO:0007669"/>
    <property type="project" value="UniProtKB-KW"/>
</dbReference>
<protein>
    <submittedName>
        <fullName evidence="6">Lipid transfer protein</fullName>
    </submittedName>
</protein>
<keyword evidence="3" id="KW-0446">Lipid-binding</keyword>
<keyword evidence="4" id="KW-0732">Signal</keyword>
<dbReference type="InterPro" id="IPR016140">
    <property type="entry name" value="Bifunc_inhib/LTP/seed_store"/>
</dbReference>
<dbReference type="PANTHER" id="PTHR33214">
    <property type="entry name" value="BIFUNCTIONAL INHIBITOR/LIPID-TRANSFER PROTEIN/SEED STORAGE 2S ALBUMIN SUPERFAMILY PROTEIN"/>
    <property type="match status" value="1"/>
</dbReference>
<feature type="domain" description="Bifunctional inhibitor/plant lipid transfer protein/seed storage helical" evidence="5">
    <location>
        <begin position="30"/>
        <end position="95"/>
    </location>
</feature>
<dbReference type="OMA" id="HETCLCT"/>
<name>A0A0K9Q3N7_ZOSMR</name>